<dbReference type="PANTHER" id="PTHR10621">
    <property type="entry name" value="UV EXCISION REPAIR PROTEIN RAD23"/>
    <property type="match status" value="1"/>
</dbReference>
<comment type="caution">
    <text evidence="3">The sequence shown here is derived from an EMBL/GenBank/DDBJ whole genome shotgun (WGS) entry which is preliminary data.</text>
</comment>
<dbReference type="GO" id="GO:0043161">
    <property type="term" value="P:proteasome-mediated ubiquitin-dependent protein catabolic process"/>
    <property type="evidence" value="ECO:0007669"/>
    <property type="project" value="TreeGrafter"/>
</dbReference>
<dbReference type="GO" id="GO:0005829">
    <property type="term" value="C:cytosol"/>
    <property type="evidence" value="ECO:0007669"/>
    <property type="project" value="TreeGrafter"/>
</dbReference>
<dbReference type="PANTHER" id="PTHR10621:SF38">
    <property type="entry name" value="UBIQUITIN DOMAIN-CONTAINING PROTEIN 7SL RNA1-RELATED"/>
    <property type="match status" value="1"/>
</dbReference>
<dbReference type="Pfam" id="PF00240">
    <property type="entry name" value="ubiquitin"/>
    <property type="match status" value="1"/>
</dbReference>
<dbReference type="InterPro" id="IPR029071">
    <property type="entry name" value="Ubiquitin-like_domsf"/>
</dbReference>
<dbReference type="InterPro" id="IPR019954">
    <property type="entry name" value="Ubiquitin_CS"/>
</dbReference>
<dbReference type="CDD" id="cd17039">
    <property type="entry name" value="Ubl_ubiquitin_like"/>
    <property type="match status" value="1"/>
</dbReference>
<reference evidence="3" key="1">
    <citation type="submission" date="2019-09" db="EMBL/GenBank/DDBJ databases">
        <title>Draft genome information of white flower Hibiscus syriacus.</title>
        <authorList>
            <person name="Kim Y.-M."/>
        </authorList>
    </citation>
    <scope>NUCLEOTIDE SEQUENCE [LARGE SCALE GENOMIC DNA]</scope>
    <source>
        <strain evidence="3">YM2019G1</strain>
    </source>
</reference>
<dbReference type="FunFam" id="3.10.20.90:FF:000341">
    <property type="entry name" value="Ubiquitin-like superfamily protein"/>
    <property type="match status" value="1"/>
</dbReference>
<dbReference type="AlphaFoldDB" id="A0A6A3A0Z4"/>
<dbReference type="GO" id="GO:0005654">
    <property type="term" value="C:nucleoplasm"/>
    <property type="evidence" value="ECO:0007669"/>
    <property type="project" value="TreeGrafter"/>
</dbReference>
<dbReference type="SMART" id="SM00213">
    <property type="entry name" value="UBQ"/>
    <property type="match status" value="1"/>
</dbReference>
<evidence type="ECO:0000313" key="4">
    <source>
        <dbReference type="Proteomes" id="UP000436088"/>
    </source>
</evidence>
<sequence>MDVIFETQRGKAFCIEVGFFDTVLEIKEKVQKYKGIPVHTQTLIFNGHVLQDERDVEYCEILQFSRIKLLVAPDLAPDIENNRRPSLSPLKEVQLNVDTLSSETSGFPAIDDYDIEPSLQSMDAHLQGDMSSGDGMPTGHNNVDGNIKKSIETSVPPEINDYDGDAFIQSFDAELQGDMSSGDCMRTENNNVDVNIKKSLETSVPPQNNEDVEAFLQSLDAELQGDMSSGDCMPTGHSNVDVSIKKSSETSNNNVNVNVNIKKPPLPPRSGKGKAKAAAAAVTGAEMATRGLKKMKLWVLPMNDTKKIPVAMNPNDNVGELRKELQKLQETLHFDLSEEGYFFIHKGNVMDDHRSFMFHHVVEGDTIEIFNVLLEILDYYVEALLQSIDAKLQGDMSPWDRMLMGHNNVGVTVKKSSETSVPLETDKYNDILLQSREPSCMKPPCLRSPDRAKVATIFAMGAAMATRGSKKMKLWVLPLYLTKKILVAMNANYNVGQYQRDV</sequence>
<dbReference type="EMBL" id="VEPZ02001057">
    <property type="protein sequence ID" value="KAE8696855.1"/>
    <property type="molecule type" value="Genomic_DNA"/>
</dbReference>
<dbReference type="InterPro" id="IPR000626">
    <property type="entry name" value="Ubiquitin-like_dom"/>
</dbReference>
<evidence type="ECO:0000313" key="3">
    <source>
        <dbReference type="EMBL" id="KAE8696855.1"/>
    </source>
</evidence>
<dbReference type="SUPFAM" id="SSF54236">
    <property type="entry name" value="Ubiquitin-like"/>
    <property type="match status" value="2"/>
</dbReference>
<dbReference type="Proteomes" id="UP000436088">
    <property type="component" value="Unassembled WGS sequence"/>
</dbReference>
<keyword evidence="4" id="KW-1185">Reference proteome</keyword>
<evidence type="ECO:0000256" key="1">
    <source>
        <dbReference type="SAM" id="MobiDB-lite"/>
    </source>
</evidence>
<dbReference type="PROSITE" id="PS50053">
    <property type="entry name" value="UBIQUITIN_2"/>
    <property type="match status" value="2"/>
</dbReference>
<feature type="region of interest" description="Disordered" evidence="1">
    <location>
        <begin position="246"/>
        <end position="273"/>
    </location>
</feature>
<dbReference type="Gene3D" id="3.10.20.90">
    <property type="entry name" value="Phosphatidylinositol 3-kinase Catalytic Subunit, Chain A, domain 1"/>
    <property type="match status" value="2"/>
</dbReference>
<gene>
    <name evidence="3" type="ORF">F3Y22_tig00110637pilonHSYRG00088</name>
</gene>
<dbReference type="GO" id="GO:0031593">
    <property type="term" value="F:polyubiquitin modification-dependent protein binding"/>
    <property type="evidence" value="ECO:0007669"/>
    <property type="project" value="TreeGrafter"/>
</dbReference>
<dbReference type="PROSITE" id="PS00299">
    <property type="entry name" value="UBIQUITIN_1"/>
    <property type="match status" value="1"/>
</dbReference>
<feature type="domain" description="Ubiquitin-like" evidence="2">
    <location>
        <begin position="1"/>
        <end position="71"/>
    </location>
</feature>
<protein>
    <submittedName>
        <fullName evidence="3">Tyrosyl-DNA phosphodiesterase</fullName>
    </submittedName>
</protein>
<dbReference type="GO" id="GO:0070628">
    <property type="term" value="F:proteasome binding"/>
    <property type="evidence" value="ECO:0007669"/>
    <property type="project" value="TreeGrafter"/>
</dbReference>
<feature type="domain" description="Ubiquitin-like" evidence="2">
    <location>
        <begin position="295"/>
        <end position="369"/>
    </location>
</feature>
<accession>A0A6A3A0Z4</accession>
<name>A0A6A3A0Z4_HIBSY</name>
<proteinExistence type="predicted"/>
<dbReference type="GO" id="GO:0043130">
    <property type="term" value="F:ubiquitin binding"/>
    <property type="evidence" value="ECO:0007669"/>
    <property type="project" value="TreeGrafter"/>
</dbReference>
<evidence type="ECO:0000259" key="2">
    <source>
        <dbReference type="PROSITE" id="PS50053"/>
    </source>
</evidence>
<organism evidence="3 4">
    <name type="scientific">Hibiscus syriacus</name>
    <name type="common">Rose of Sharon</name>
    <dbReference type="NCBI Taxonomy" id="106335"/>
    <lineage>
        <taxon>Eukaryota</taxon>
        <taxon>Viridiplantae</taxon>
        <taxon>Streptophyta</taxon>
        <taxon>Embryophyta</taxon>
        <taxon>Tracheophyta</taxon>
        <taxon>Spermatophyta</taxon>
        <taxon>Magnoliopsida</taxon>
        <taxon>eudicotyledons</taxon>
        <taxon>Gunneridae</taxon>
        <taxon>Pentapetalae</taxon>
        <taxon>rosids</taxon>
        <taxon>malvids</taxon>
        <taxon>Malvales</taxon>
        <taxon>Malvaceae</taxon>
        <taxon>Malvoideae</taxon>
        <taxon>Hibiscus</taxon>
    </lineage>
</organism>